<comment type="caution">
    <text evidence="1">The sequence shown here is derived from an EMBL/GenBank/DDBJ whole genome shotgun (WGS) entry which is preliminary data.</text>
</comment>
<gene>
    <name evidence="1" type="ORF">LCGC14_1393050</name>
</gene>
<dbReference type="EMBL" id="LAZR01009024">
    <property type="protein sequence ID" value="KKM75156.1"/>
    <property type="molecule type" value="Genomic_DNA"/>
</dbReference>
<protein>
    <submittedName>
        <fullName evidence="1">Uncharacterized protein</fullName>
    </submittedName>
</protein>
<reference evidence="1" key="1">
    <citation type="journal article" date="2015" name="Nature">
        <title>Complex archaea that bridge the gap between prokaryotes and eukaryotes.</title>
        <authorList>
            <person name="Spang A."/>
            <person name="Saw J.H."/>
            <person name="Jorgensen S.L."/>
            <person name="Zaremba-Niedzwiedzka K."/>
            <person name="Martijn J."/>
            <person name="Lind A.E."/>
            <person name="van Eijk R."/>
            <person name="Schleper C."/>
            <person name="Guy L."/>
            <person name="Ettema T.J."/>
        </authorList>
    </citation>
    <scope>NUCLEOTIDE SEQUENCE</scope>
</reference>
<organism evidence="1">
    <name type="scientific">marine sediment metagenome</name>
    <dbReference type="NCBI Taxonomy" id="412755"/>
    <lineage>
        <taxon>unclassified sequences</taxon>
        <taxon>metagenomes</taxon>
        <taxon>ecological metagenomes</taxon>
    </lineage>
</organism>
<dbReference type="AlphaFoldDB" id="A0A0F9KK55"/>
<proteinExistence type="predicted"/>
<accession>A0A0F9KK55</accession>
<name>A0A0F9KK55_9ZZZZ</name>
<sequence>MNDKPKMNLNNITTTTFNVSFTCGGGGGLALAPKAIVFWVVKA</sequence>
<evidence type="ECO:0000313" key="1">
    <source>
        <dbReference type="EMBL" id="KKM75156.1"/>
    </source>
</evidence>